<gene>
    <name evidence="2" type="ORF">SEMRO_8_G006720.1</name>
</gene>
<feature type="compositionally biased region" description="Low complexity" evidence="1">
    <location>
        <begin position="709"/>
        <end position="727"/>
    </location>
</feature>
<feature type="compositionally biased region" description="Low complexity" evidence="1">
    <location>
        <begin position="757"/>
        <end position="778"/>
    </location>
</feature>
<evidence type="ECO:0000256" key="1">
    <source>
        <dbReference type="SAM" id="MobiDB-lite"/>
    </source>
</evidence>
<feature type="region of interest" description="Disordered" evidence="1">
    <location>
        <begin position="87"/>
        <end position="109"/>
    </location>
</feature>
<evidence type="ECO:0000313" key="3">
    <source>
        <dbReference type="Proteomes" id="UP001153069"/>
    </source>
</evidence>
<feature type="compositionally biased region" description="Low complexity" evidence="1">
    <location>
        <begin position="528"/>
        <end position="537"/>
    </location>
</feature>
<feature type="compositionally biased region" description="Polar residues" evidence="1">
    <location>
        <begin position="697"/>
        <end position="708"/>
    </location>
</feature>
<feature type="compositionally biased region" description="Low complexity" evidence="1">
    <location>
        <begin position="642"/>
        <end position="665"/>
    </location>
</feature>
<accession>A0A9N8H0Z3</accession>
<dbReference type="EMBL" id="CAICTM010000008">
    <property type="protein sequence ID" value="CAB9496706.1"/>
    <property type="molecule type" value="Genomic_DNA"/>
</dbReference>
<dbReference type="Proteomes" id="UP001153069">
    <property type="component" value="Unassembled WGS sequence"/>
</dbReference>
<feature type="compositionally biased region" description="Low complexity" evidence="1">
    <location>
        <begin position="959"/>
        <end position="1017"/>
    </location>
</feature>
<organism evidence="2 3">
    <name type="scientific">Seminavis robusta</name>
    <dbReference type="NCBI Taxonomy" id="568900"/>
    <lineage>
        <taxon>Eukaryota</taxon>
        <taxon>Sar</taxon>
        <taxon>Stramenopiles</taxon>
        <taxon>Ochrophyta</taxon>
        <taxon>Bacillariophyta</taxon>
        <taxon>Bacillariophyceae</taxon>
        <taxon>Bacillariophycidae</taxon>
        <taxon>Naviculales</taxon>
        <taxon>Naviculaceae</taxon>
        <taxon>Seminavis</taxon>
    </lineage>
</organism>
<feature type="region of interest" description="Disordered" evidence="1">
    <location>
        <begin position="1043"/>
        <end position="1063"/>
    </location>
</feature>
<feature type="region of interest" description="Disordered" evidence="1">
    <location>
        <begin position="519"/>
        <end position="844"/>
    </location>
</feature>
<dbReference type="AlphaFoldDB" id="A0A9N8H0Z3"/>
<proteinExistence type="predicted"/>
<dbReference type="PRINTS" id="PR01217">
    <property type="entry name" value="PRICHEXTENSN"/>
</dbReference>
<reference evidence="2" key="1">
    <citation type="submission" date="2020-06" db="EMBL/GenBank/DDBJ databases">
        <authorList>
            <consortium name="Plant Systems Biology data submission"/>
        </authorList>
    </citation>
    <scope>NUCLEOTIDE SEQUENCE</scope>
    <source>
        <strain evidence="2">D6</strain>
    </source>
</reference>
<feature type="region of interest" description="Disordered" evidence="1">
    <location>
        <begin position="959"/>
        <end position="1021"/>
    </location>
</feature>
<feature type="compositionally biased region" description="Polar residues" evidence="1">
    <location>
        <begin position="91"/>
        <end position="101"/>
    </location>
</feature>
<feature type="region of interest" description="Disordered" evidence="1">
    <location>
        <begin position="487"/>
        <end position="507"/>
    </location>
</feature>
<comment type="caution">
    <text evidence="2">The sequence shown here is derived from an EMBL/GenBank/DDBJ whole genome shotgun (WGS) entry which is preliminary data.</text>
</comment>
<name>A0A9N8H0Z3_9STRA</name>
<feature type="compositionally biased region" description="Pro residues" evidence="1">
    <location>
        <begin position="728"/>
        <end position="754"/>
    </location>
</feature>
<feature type="compositionally biased region" description="Polar residues" evidence="1">
    <location>
        <begin position="538"/>
        <end position="552"/>
    </location>
</feature>
<evidence type="ECO:0000313" key="2">
    <source>
        <dbReference type="EMBL" id="CAB9496706.1"/>
    </source>
</evidence>
<keyword evidence="3" id="KW-1185">Reference proteome</keyword>
<sequence length="1063" mass="109994">MTNSVTPLPPADANHAEDVYSGMETTIPEGGPDDAASVSTTSSRKKAATCCFWWAGAGTASKTAVMIVALALLAGIVTTVAVLSRKGRTDSAPTSSSSPGNASIGFDPTSPVFTPPSCSDADLLEEKIGYVELSIQGLPPHALPHQKHVLENLFRDVYNTISGMCLDSMSRIMLDANLTRWETDGQIYSVNDTYVSNRTITTNTTMEKYDIAATQSITTTYWESKLQCVDCPEGEPMFDLWLDFFALFVASFSYNLAPYFQANGALPVSGVTVHDTGSSFVQQETKAILGYTKLGDVVVLVVDLRLIQDATIEVEENGGTPVAPFIGNGLVEIQGCFGTGLQDGATRMRPSSPLCSSMLETAEASGASAETVMECSNNPTSSQECQRLLPGLLLELSPDPSKESSEDDLSPNVFDLEDAENPTAVGHLDLLASVPTVVTSGTHLPSTTGSNTTAIGSAPLSSPVNLAVSPVATALAPSAYDSARAGIREPSASPAGPFNQLDDSLGSRNEPTLAAMWVNDPAGSQFPTSETTTETTSDNSFGQIPLSPTNPLVEQPRPTILAQYSPIPSSMAPGHTLGSHPAVTITPSSPSSPGSDNQANGPQLQPNLPPNPTSESNPTSPVASFSPAGARAEPASPTVKNSPTSSFDSSGAPSTSSSSSSSSSDHTVAITTTTNPSAGIMPSSSSSITITLPPVTQEPTGRPTANTVTSSLSITITLPPLTQEPTGEPTPEPSPEPTAEPTLSPTPEPMPHPTSEPSTALVTSSPTSSPLTSPSTARPFPPSSSTTVKPTMSPAMSPLQAPSEAPSGQPPNPSAPPNTSALPTRSPVRSPSHAPSGEPSTVANHGCGFVEEQQLYYVFSSTDIGGTGPDTLVNAFAMGYQAVSKKECSAVLLDIELLAPTGQRRLQIPSSPATPFLIMSRQPSGSSLFPSVNDEAAFIEAFTVALGLPGVAATAVTQSTQAPTMAPTTGSPTVTPGSPSLAPTTESPTTGTPTGSPSSPSLAPTTASPSTTPTLLSQRHPWFSHCQSTTVTPSAAPQLEALRYSGSPHWLPPPRVPQQDTHR</sequence>
<protein>
    <submittedName>
        <fullName evidence="2">Inherit from NOG: Serine repeat antigen</fullName>
    </submittedName>
</protein>